<organism evidence="1 2">
    <name type="scientific">Thermocoleostomius sinensis A174</name>
    <dbReference type="NCBI Taxonomy" id="2016057"/>
    <lineage>
        <taxon>Bacteria</taxon>
        <taxon>Bacillati</taxon>
        <taxon>Cyanobacteriota</taxon>
        <taxon>Cyanophyceae</taxon>
        <taxon>Oculatellales</taxon>
        <taxon>Oculatellaceae</taxon>
        <taxon>Thermocoleostomius</taxon>
    </lineage>
</organism>
<dbReference type="Gene3D" id="2.60.120.380">
    <property type="match status" value="1"/>
</dbReference>
<dbReference type="AlphaFoldDB" id="A0A9E8ZDQ0"/>
<evidence type="ECO:0000313" key="2">
    <source>
        <dbReference type="Proteomes" id="UP001163152"/>
    </source>
</evidence>
<gene>
    <name evidence="1" type="ORF">OXH18_05365</name>
</gene>
<protein>
    <submittedName>
        <fullName evidence="1">Uncharacterized protein</fullName>
    </submittedName>
</protein>
<accession>A0A9E8ZDQ0</accession>
<dbReference type="RefSeq" id="WP_268611374.1">
    <property type="nucleotide sequence ID" value="NZ_CP113797.1"/>
</dbReference>
<reference evidence="1" key="1">
    <citation type="submission" date="2022-12" db="EMBL/GenBank/DDBJ databases">
        <title>Polyphasic identification of a Novel Hot-Spring Cyanobacterium Ocullathermofonsia sinensis gen nov. sp. nov. and Genomic Insights on its Adaptations to the Thermal Habitat.</title>
        <authorList>
            <person name="Daroch M."/>
            <person name="Tang J."/>
            <person name="Jiang Y."/>
        </authorList>
    </citation>
    <scope>NUCLEOTIDE SEQUENCE</scope>
    <source>
        <strain evidence="1">PKUAC-SCTA174</strain>
    </source>
</reference>
<dbReference type="KEGG" id="tsin:OXH18_05365"/>
<keyword evidence="2" id="KW-1185">Reference proteome</keyword>
<dbReference type="EMBL" id="CP113797">
    <property type="protein sequence ID" value="WAL61420.1"/>
    <property type="molecule type" value="Genomic_DNA"/>
</dbReference>
<proteinExistence type="predicted"/>
<name>A0A9E8ZDQ0_9CYAN</name>
<sequence>MIQLLRFLSLPIAITMAVTGNASIALATTRIEFASNSYCGAYAGDFSRGREFVLNIGSGQTLTLRNIGNGTQYTAYVSGPNGQIYGDQVEFDQVNYWIPETGDYYIYIQSSTGYNAVEFCAY</sequence>
<evidence type="ECO:0000313" key="1">
    <source>
        <dbReference type="EMBL" id="WAL61420.1"/>
    </source>
</evidence>
<dbReference type="Proteomes" id="UP001163152">
    <property type="component" value="Chromosome"/>
</dbReference>